<proteinExistence type="predicted"/>
<reference evidence="1 2" key="1">
    <citation type="submission" date="2020-02" db="EMBL/GenBank/DDBJ databases">
        <title>Complete Genome Sequence of Halomonas meridiana strain BAA-801, Isolated from Deep Sea Thermal Vent.</title>
        <authorList>
            <person name="Takahashi Y."/>
            <person name="Takahashi H."/>
            <person name="Galipon J."/>
            <person name="Arakawa K."/>
        </authorList>
    </citation>
    <scope>NUCLEOTIDE SEQUENCE [LARGE SCALE GENOMIC DNA]</scope>
    <source>
        <strain evidence="1 2">Slthf1</strain>
    </source>
</reference>
<dbReference type="AlphaFoldDB" id="A0A6F8SV89"/>
<protein>
    <submittedName>
        <fullName evidence="1">Uncharacterized protein</fullName>
    </submittedName>
</protein>
<dbReference type="EMBL" id="AP022821">
    <property type="protein sequence ID" value="BCA92171.1"/>
    <property type="molecule type" value="Genomic_DNA"/>
</dbReference>
<accession>A0A6F8SV89</accession>
<evidence type="ECO:0000313" key="2">
    <source>
        <dbReference type="Proteomes" id="UP000503197"/>
    </source>
</evidence>
<organism evidence="1 2">
    <name type="scientific">Vreelandella aquamarina</name>
    <dbReference type="NCBI Taxonomy" id="77097"/>
    <lineage>
        <taxon>Bacteria</taxon>
        <taxon>Pseudomonadati</taxon>
        <taxon>Pseudomonadota</taxon>
        <taxon>Gammaproteobacteria</taxon>
        <taxon>Oceanospirillales</taxon>
        <taxon>Halomonadaceae</taxon>
        <taxon>Vreelandella</taxon>
    </lineage>
</organism>
<gene>
    <name evidence="1" type="ORF">HMSLTHF_19460</name>
</gene>
<sequence>MFRRGHPHWGQLTGARKSGQHLRISPIGLDTVPGTLGNQGWSDNLAVMAAGLDLVINPITTGAGLVTEQQGLPSEALAQLANQLVDGLGFVGNLTAELGRLAPDLGDGHRDADLVHVQANISGMDVAGGADTLGNGPLDNSLLSCVRLFHDLPPSIVALHFGPYLNVIHDVEEGQVNP</sequence>
<dbReference type="Proteomes" id="UP000503197">
    <property type="component" value="Chromosome"/>
</dbReference>
<evidence type="ECO:0000313" key="1">
    <source>
        <dbReference type="EMBL" id="BCA92171.1"/>
    </source>
</evidence>
<name>A0A6F8SV89_9GAMM</name>